<dbReference type="RefSeq" id="WP_072934575.1">
    <property type="nucleotide sequence ID" value="NZ_FQUG01000002.1"/>
</dbReference>
<keyword evidence="3" id="KW-1185">Reference proteome</keyword>
<dbReference type="InterPro" id="IPR020481">
    <property type="entry name" value="Intracell_prot_inh_BsuPI"/>
</dbReference>
<gene>
    <name evidence="2" type="ORF">SAMN02745190_00487</name>
</gene>
<evidence type="ECO:0000313" key="3">
    <source>
        <dbReference type="Proteomes" id="UP000184404"/>
    </source>
</evidence>
<name>A0A1M4TI43_9FIRM</name>
<accession>A0A1M4TI43</accession>
<protein>
    <submittedName>
        <fullName evidence="2">Intracellular proteinase inhibitor</fullName>
    </submittedName>
</protein>
<dbReference type="Gene3D" id="2.60.40.2360">
    <property type="entry name" value="Intracellular proteinase inhibitor BsuPI"/>
    <property type="match status" value="1"/>
</dbReference>
<sequence length="196" mass="20958">MIKKLLAGLSVGVILITGAVETAYAGFGTEIGVYFPAGGGSSGSSGSSVGYAGFTVDKVAQELTVEEKHGGLVMELCITNEGDTPYTIEHRDGQIYEFVILDKRGKVLWKWSEGMAFTQALTSSTVGAKDSVVYKAEIKRSDYKKIRDNAAVVTAFLKDTPYTISASIPERIQESGGSSIHGAIRIGMGNGRWYDD</sequence>
<reference evidence="2 3" key="1">
    <citation type="submission" date="2016-11" db="EMBL/GenBank/DDBJ databases">
        <authorList>
            <person name="Jaros S."/>
            <person name="Januszkiewicz K."/>
            <person name="Wedrychowicz H."/>
        </authorList>
    </citation>
    <scope>NUCLEOTIDE SEQUENCE [LARGE SCALE GENOMIC DNA]</scope>
    <source>
        <strain evidence="2 3">DSM 10502</strain>
    </source>
</reference>
<dbReference type="AlphaFoldDB" id="A0A1M4TI43"/>
<dbReference type="InterPro" id="IPR038144">
    <property type="entry name" value="IPI"/>
</dbReference>
<dbReference type="Proteomes" id="UP000184404">
    <property type="component" value="Unassembled WGS sequence"/>
</dbReference>
<dbReference type="STRING" id="1123243.SAMN02745190_00487"/>
<organism evidence="2 3">
    <name type="scientific">Schwartzia succinivorans DSM 10502</name>
    <dbReference type="NCBI Taxonomy" id="1123243"/>
    <lineage>
        <taxon>Bacteria</taxon>
        <taxon>Bacillati</taxon>
        <taxon>Bacillota</taxon>
        <taxon>Negativicutes</taxon>
        <taxon>Selenomonadales</taxon>
        <taxon>Selenomonadaceae</taxon>
        <taxon>Schwartzia</taxon>
    </lineage>
</organism>
<evidence type="ECO:0000259" key="1">
    <source>
        <dbReference type="Pfam" id="PF12690"/>
    </source>
</evidence>
<dbReference type="EMBL" id="FQUG01000002">
    <property type="protein sequence ID" value="SHE44075.1"/>
    <property type="molecule type" value="Genomic_DNA"/>
</dbReference>
<dbReference type="Pfam" id="PF12690">
    <property type="entry name" value="BsuPI"/>
    <property type="match status" value="1"/>
</dbReference>
<feature type="domain" description="Intracellular proteinase inhibitor BsuPI" evidence="1">
    <location>
        <begin position="62"/>
        <end position="142"/>
    </location>
</feature>
<dbReference type="OrthoDB" id="1357684at2"/>
<evidence type="ECO:0000313" key="2">
    <source>
        <dbReference type="EMBL" id="SHE44075.1"/>
    </source>
</evidence>
<proteinExistence type="predicted"/>